<dbReference type="Proteomes" id="UP001434883">
    <property type="component" value="Unassembled WGS sequence"/>
</dbReference>
<evidence type="ECO:0008006" key="5">
    <source>
        <dbReference type="Google" id="ProtNLM"/>
    </source>
</evidence>
<organism evidence="3 4">
    <name type="scientific">Xenoophorus captivus</name>
    <dbReference type="NCBI Taxonomy" id="1517983"/>
    <lineage>
        <taxon>Eukaryota</taxon>
        <taxon>Metazoa</taxon>
        <taxon>Chordata</taxon>
        <taxon>Craniata</taxon>
        <taxon>Vertebrata</taxon>
        <taxon>Euteleostomi</taxon>
        <taxon>Actinopterygii</taxon>
        <taxon>Neopterygii</taxon>
        <taxon>Teleostei</taxon>
        <taxon>Neoteleostei</taxon>
        <taxon>Acanthomorphata</taxon>
        <taxon>Ovalentaria</taxon>
        <taxon>Atherinomorphae</taxon>
        <taxon>Cyprinodontiformes</taxon>
        <taxon>Goodeidae</taxon>
        <taxon>Xenoophorus</taxon>
    </lineage>
</organism>
<keyword evidence="2" id="KW-0732">Signal</keyword>
<name>A0ABV0RQ88_9TELE</name>
<sequence length="133" mass="14685">MMLLTPATFSILDLTICVRCWTRCFDLSTLAARLCSASGQTRVKLRGCERARLGGRSTVEHALIEKVDPRRVRHRLARTFCWVTERAAGISSPNAPSAGSRNRTPTESDRDRPAGTQRGLTGDRRFGTPGDPE</sequence>
<feature type="compositionally biased region" description="Polar residues" evidence="1">
    <location>
        <begin position="91"/>
        <end position="103"/>
    </location>
</feature>
<evidence type="ECO:0000256" key="1">
    <source>
        <dbReference type="SAM" id="MobiDB-lite"/>
    </source>
</evidence>
<comment type="caution">
    <text evidence="3">The sequence shown here is derived from an EMBL/GenBank/DDBJ whole genome shotgun (WGS) entry which is preliminary data.</text>
</comment>
<feature type="signal peptide" evidence="2">
    <location>
        <begin position="1"/>
        <end position="17"/>
    </location>
</feature>
<gene>
    <name evidence="3" type="ORF">XENOCAPTIV_008252</name>
</gene>
<accession>A0ABV0RQ88</accession>
<feature type="compositionally biased region" description="Basic and acidic residues" evidence="1">
    <location>
        <begin position="104"/>
        <end position="113"/>
    </location>
</feature>
<feature type="region of interest" description="Disordered" evidence="1">
    <location>
        <begin position="90"/>
        <end position="133"/>
    </location>
</feature>
<feature type="chain" id="PRO_5046277478" description="Secreted protein" evidence="2">
    <location>
        <begin position="18"/>
        <end position="133"/>
    </location>
</feature>
<dbReference type="EMBL" id="JAHRIN010052374">
    <property type="protein sequence ID" value="MEQ2210086.1"/>
    <property type="molecule type" value="Genomic_DNA"/>
</dbReference>
<evidence type="ECO:0000313" key="4">
    <source>
        <dbReference type="Proteomes" id="UP001434883"/>
    </source>
</evidence>
<keyword evidence="4" id="KW-1185">Reference proteome</keyword>
<evidence type="ECO:0000256" key="2">
    <source>
        <dbReference type="SAM" id="SignalP"/>
    </source>
</evidence>
<protein>
    <recommendedName>
        <fullName evidence="5">Secreted protein</fullName>
    </recommendedName>
</protein>
<evidence type="ECO:0000313" key="3">
    <source>
        <dbReference type="EMBL" id="MEQ2210086.1"/>
    </source>
</evidence>
<proteinExistence type="predicted"/>
<reference evidence="3 4" key="1">
    <citation type="submission" date="2021-06" db="EMBL/GenBank/DDBJ databases">
        <authorList>
            <person name="Palmer J.M."/>
        </authorList>
    </citation>
    <scope>NUCLEOTIDE SEQUENCE [LARGE SCALE GENOMIC DNA]</scope>
    <source>
        <strain evidence="3 4">XC_2019</strain>
        <tissue evidence="3">Muscle</tissue>
    </source>
</reference>